<sequence>MTPKKNYPKLISTKWKELPPSIDAAIRMQNPTADQDGKIFFFKGSNYWKYENDQMEPGYPKLIKDGFPGVPNNLDAAFTQPAIVVKGGKVIREERLFFIKGKKFFLYDPVTGNSSSPQSLQENWVGIKLPITAALSLKNEMFLIGKKTFQKILLLTYTQDRVFGNIHQQKKIDQLLACESTKA</sequence>
<organism evidence="3 4">
    <name type="scientific">Pelobates cultripes</name>
    <name type="common">Western spadefoot toad</name>
    <dbReference type="NCBI Taxonomy" id="61616"/>
    <lineage>
        <taxon>Eukaryota</taxon>
        <taxon>Metazoa</taxon>
        <taxon>Chordata</taxon>
        <taxon>Craniata</taxon>
        <taxon>Vertebrata</taxon>
        <taxon>Euteleostomi</taxon>
        <taxon>Amphibia</taxon>
        <taxon>Batrachia</taxon>
        <taxon>Anura</taxon>
        <taxon>Pelobatoidea</taxon>
        <taxon>Pelobatidae</taxon>
        <taxon>Pelobates</taxon>
    </lineage>
</organism>
<dbReference type="PROSITE" id="PS51642">
    <property type="entry name" value="HEMOPEXIN_2"/>
    <property type="match status" value="2"/>
</dbReference>
<dbReference type="Gene3D" id="2.110.10.10">
    <property type="entry name" value="Hemopexin-like domain"/>
    <property type="match status" value="2"/>
</dbReference>
<dbReference type="PROSITE" id="PS00024">
    <property type="entry name" value="HEMOPEXIN"/>
    <property type="match status" value="1"/>
</dbReference>
<dbReference type="Proteomes" id="UP001295444">
    <property type="component" value="Chromosome 13"/>
</dbReference>
<dbReference type="InterPro" id="IPR036375">
    <property type="entry name" value="Hemopexin-like_dom_sf"/>
</dbReference>
<dbReference type="EMBL" id="OW240924">
    <property type="protein sequence ID" value="CAH2327795.1"/>
    <property type="molecule type" value="Genomic_DNA"/>
</dbReference>
<feature type="repeat" description="Hemopexin" evidence="2">
    <location>
        <begin position="19"/>
        <end position="70"/>
    </location>
</feature>
<evidence type="ECO:0000313" key="3">
    <source>
        <dbReference type="EMBL" id="CAH2327795.1"/>
    </source>
</evidence>
<proteinExistence type="predicted"/>
<dbReference type="SUPFAM" id="SSF50923">
    <property type="entry name" value="Hemopexin-like domain"/>
    <property type="match status" value="1"/>
</dbReference>
<feature type="repeat" description="Hemopexin" evidence="2">
    <location>
        <begin position="71"/>
        <end position="127"/>
    </location>
</feature>
<evidence type="ECO:0000256" key="2">
    <source>
        <dbReference type="PROSITE-ProRule" id="PRU01011"/>
    </source>
</evidence>
<dbReference type="Pfam" id="PF00045">
    <property type="entry name" value="Hemopexin"/>
    <property type="match status" value="1"/>
</dbReference>
<dbReference type="AlphaFoldDB" id="A0AAD1WV57"/>
<keyword evidence="1" id="KW-0732">Signal</keyword>
<dbReference type="InterPro" id="IPR051298">
    <property type="entry name" value="Heme_transport/Cell_adhesion"/>
</dbReference>
<accession>A0AAD1WV57</accession>
<dbReference type="PANTHER" id="PTHR22917:SF6">
    <property type="entry name" value="EG:8D8.2 PROTEIN-RELATED"/>
    <property type="match status" value="1"/>
</dbReference>
<dbReference type="SMART" id="SM00120">
    <property type="entry name" value="HX"/>
    <property type="match status" value="2"/>
</dbReference>
<dbReference type="GO" id="GO:0005615">
    <property type="term" value="C:extracellular space"/>
    <property type="evidence" value="ECO:0007669"/>
    <property type="project" value="TreeGrafter"/>
</dbReference>
<protein>
    <submittedName>
        <fullName evidence="3">Matrix metallo ase-14</fullName>
    </submittedName>
</protein>
<evidence type="ECO:0000256" key="1">
    <source>
        <dbReference type="ARBA" id="ARBA00022729"/>
    </source>
</evidence>
<dbReference type="InterPro" id="IPR018486">
    <property type="entry name" value="Hemopexin_CS"/>
</dbReference>
<keyword evidence="4" id="KW-1185">Reference proteome</keyword>
<evidence type="ECO:0000313" key="4">
    <source>
        <dbReference type="Proteomes" id="UP001295444"/>
    </source>
</evidence>
<reference evidence="3" key="1">
    <citation type="submission" date="2022-03" db="EMBL/GenBank/DDBJ databases">
        <authorList>
            <person name="Alioto T."/>
            <person name="Alioto T."/>
            <person name="Gomez Garrido J."/>
        </authorList>
    </citation>
    <scope>NUCLEOTIDE SEQUENCE</scope>
</reference>
<gene>
    <name evidence="3" type="ORF">PECUL_23A013192</name>
</gene>
<dbReference type="PANTHER" id="PTHR22917">
    <property type="entry name" value="HEMOPEXIN DOMAIN-CONTAINING PROTEIN"/>
    <property type="match status" value="1"/>
</dbReference>
<name>A0AAD1WV57_PELCU</name>
<dbReference type="InterPro" id="IPR018487">
    <property type="entry name" value="Hemopexin-like_repeat"/>
</dbReference>